<protein>
    <recommendedName>
        <fullName evidence="1">HTH cro/C1-type domain-containing protein</fullName>
    </recommendedName>
</protein>
<proteinExistence type="predicted"/>
<dbReference type="AlphaFoldDB" id="E6Q7N0"/>
<dbReference type="Gene3D" id="1.10.260.40">
    <property type="entry name" value="lambda repressor-like DNA-binding domains"/>
    <property type="match status" value="1"/>
</dbReference>
<dbReference type="InterPro" id="IPR010982">
    <property type="entry name" value="Lambda_DNA-bd_dom_sf"/>
</dbReference>
<dbReference type="InterPro" id="IPR001387">
    <property type="entry name" value="Cro/C1-type_HTH"/>
</dbReference>
<dbReference type="GO" id="GO:0003677">
    <property type="term" value="F:DNA binding"/>
    <property type="evidence" value="ECO:0007669"/>
    <property type="project" value="InterPro"/>
</dbReference>
<feature type="domain" description="HTH cro/C1-type" evidence="1">
    <location>
        <begin position="81"/>
        <end position="136"/>
    </location>
</feature>
<dbReference type="SUPFAM" id="SSF47413">
    <property type="entry name" value="lambda repressor-like DNA-binding domains"/>
    <property type="match status" value="1"/>
</dbReference>
<gene>
    <name evidence="2" type="ORF">CARN4_1363</name>
</gene>
<dbReference type="SMART" id="SM00530">
    <property type="entry name" value="HTH_XRE"/>
    <property type="match status" value="1"/>
</dbReference>
<organism evidence="2">
    <name type="scientific">mine drainage metagenome</name>
    <dbReference type="NCBI Taxonomy" id="410659"/>
    <lineage>
        <taxon>unclassified sequences</taxon>
        <taxon>metagenomes</taxon>
        <taxon>ecological metagenomes</taxon>
    </lineage>
</organism>
<name>E6Q7N0_9ZZZZ</name>
<sequence>MIKTDKAYNTAVRRLKDDDAHLSAKREALVHEGLSDEQIDRVLEAEVSFHLQLREEVEWYDSVRRGDFQAVTNLQEVGRLLIALRIASGVSQRDLAAMLNVHESLVSRDERHEYYGITLQRAQEIIDALSGRIEIVLRPPTEGRELVGAGLS</sequence>
<comment type="caution">
    <text evidence="2">The sequence shown here is derived from an EMBL/GenBank/DDBJ whole genome shotgun (WGS) entry which is preliminary data.</text>
</comment>
<accession>E6Q7N0</accession>
<reference evidence="2" key="1">
    <citation type="submission" date="2009-10" db="EMBL/GenBank/DDBJ databases">
        <title>Diversity of trophic interactions inside an arsenic-rich microbial ecosystem.</title>
        <authorList>
            <person name="Bertin P.N."/>
            <person name="Heinrich-Salmeron A."/>
            <person name="Pelletier E."/>
            <person name="Goulhen-Chollet F."/>
            <person name="Arsene-Ploetze F."/>
            <person name="Gallien S."/>
            <person name="Calteau A."/>
            <person name="Vallenet D."/>
            <person name="Casiot C."/>
            <person name="Chane-Woon-Ming B."/>
            <person name="Giloteaux L."/>
            <person name="Barakat M."/>
            <person name="Bonnefoy V."/>
            <person name="Bruneel O."/>
            <person name="Chandler M."/>
            <person name="Cleiss J."/>
            <person name="Duran R."/>
            <person name="Elbaz-Poulichet F."/>
            <person name="Fonknechten N."/>
            <person name="Lauga B."/>
            <person name="Mornico D."/>
            <person name="Ortet P."/>
            <person name="Schaeffer C."/>
            <person name="Siguier P."/>
            <person name="Alexander Thil Smith A."/>
            <person name="Van Dorsselaer A."/>
            <person name="Weissenbach J."/>
            <person name="Medigue C."/>
            <person name="Le Paslier D."/>
        </authorList>
    </citation>
    <scope>NUCLEOTIDE SEQUENCE</scope>
</reference>
<evidence type="ECO:0000313" key="2">
    <source>
        <dbReference type="EMBL" id="CBI03205.1"/>
    </source>
</evidence>
<evidence type="ECO:0000259" key="1">
    <source>
        <dbReference type="PROSITE" id="PS50943"/>
    </source>
</evidence>
<dbReference type="PROSITE" id="PS50943">
    <property type="entry name" value="HTH_CROC1"/>
    <property type="match status" value="1"/>
</dbReference>
<dbReference type="EMBL" id="CABO01000051">
    <property type="protein sequence ID" value="CBI03205.1"/>
    <property type="molecule type" value="Genomic_DNA"/>
</dbReference>
<dbReference type="CDD" id="cd00093">
    <property type="entry name" value="HTH_XRE"/>
    <property type="match status" value="1"/>
</dbReference>